<dbReference type="Proteomes" id="UP001156882">
    <property type="component" value="Unassembled WGS sequence"/>
</dbReference>
<accession>A0ABQ6CH18</accession>
<dbReference type="InterPro" id="IPR003370">
    <property type="entry name" value="Chromate_transpt"/>
</dbReference>
<dbReference type="Pfam" id="PF02417">
    <property type="entry name" value="Chromate_transp"/>
    <property type="match status" value="2"/>
</dbReference>
<dbReference type="RefSeq" id="WP_284312380.1">
    <property type="nucleotide sequence ID" value="NZ_BSPC01000023.1"/>
</dbReference>
<reference evidence="9" key="1">
    <citation type="journal article" date="2019" name="Int. J. Syst. Evol. Microbiol.">
        <title>The Global Catalogue of Microorganisms (GCM) 10K type strain sequencing project: providing services to taxonomists for standard genome sequencing and annotation.</title>
        <authorList>
            <consortium name="The Broad Institute Genomics Platform"/>
            <consortium name="The Broad Institute Genome Sequencing Center for Infectious Disease"/>
            <person name="Wu L."/>
            <person name="Ma J."/>
        </authorList>
    </citation>
    <scope>NUCLEOTIDE SEQUENCE [LARGE SCALE GENOMIC DNA]</scope>
    <source>
        <strain evidence="9">NBRC 101365</strain>
    </source>
</reference>
<comment type="subcellular location">
    <subcellularLocation>
        <location evidence="1">Cell membrane</location>
        <topology evidence="1">Multi-pass membrane protein</topology>
    </subcellularLocation>
</comment>
<keyword evidence="6 7" id="KW-0472">Membrane</keyword>
<keyword evidence="3" id="KW-1003">Cell membrane</keyword>
<name>A0ABQ6CH18_9HYPH</name>
<feature type="transmembrane region" description="Helical" evidence="7">
    <location>
        <begin position="208"/>
        <end position="225"/>
    </location>
</feature>
<dbReference type="InterPro" id="IPR014047">
    <property type="entry name" value="Chr_Tranpt_l_chain"/>
</dbReference>
<keyword evidence="4 7" id="KW-0812">Transmembrane</keyword>
<feature type="transmembrane region" description="Helical" evidence="7">
    <location>
        <begin position="340"/>
        <end position="358"/>
    </location>
</feature>
<dbReference type="EMBL" id="BSPC01000023">
    <property type="protein sequence ID" value="GLS19445.1"/>
    <property type="molecule type" value="Genomic_DNA"/>
</dbReference>
<evidence type="ECO:0000256" key="6">
    <source>
        <dbReference type="ARBA" id="ARBA00023136"/>
    </source>
</evidence>
<protein>
    <submittedName>
        <fullName evidence="8">Chromate transporter</fullName>
    </submittedName>
</protein>
<feature type="transmembrane region" description="Helical" evidence="7">
    <location>
        <begin position="304"/>
        <end position="328"/>
    </location>
</feature>
<feature type="transmembrane region" description="Helical" evidence="7">
    <location>
        <begin position="91"/>
        <end position="111"/>
    </location>
</feature>
<feature type="transmembrane region" description="Helical" evidence="7">
    <location>
        <begin position="245"/>
        <end position="269"/>
    </location>
</feature>
<feature type="transmembrane region" description="Helical" evidence="7">
    <location>
        <begin position="20"/>
        <end position="41"/>
    </location>
</feature>
<evidence type="ECO:0000256" key="2">
    <source>
        <dbReference type="ARBA" id="ARBA00005262"/>
    </source>
</evidence>
<comment type="similarity">
    <text evidence="2">Belongs to the chromate ion transporter (CHR) (TC 2.A.51) family.</text>
</comment>
<keyword evidence="5 7" id="KW-1133">Transmembrane helix</keyword>
<dbReference type="PANTHER" id="PTHR33567:SF3">
    <property type="entry name" value="CHROMATE ION TRANSPORTER (EUROFUNG)"/>
    <property type="match status" value="1"/>
</dbReference>
<dbReference type="PANTHER" id="PTHR33567">
    <property type="entry name" value="CHROMATE ION TRANSPORTER (EUROFUNG)"/>
    <property type="match status" value="1"/>
</dbReference>
<feature type="transmembrane region" description="Helical" evidence="7">
    <location>
        <begin position="117"/>
        <end position="139"/>
    </location>
</feature>
<evidence type="ECO:0000256" key="4">
    <source>
        <dbReference type="ARBA" id="ARBA00022692"/>
    </source>
</evidence>
<evidence type="ECO:0000256" key="5">
    <source>
        <dbReference type="ARBA" id="ARBA00022989"/>
    </source>
</evidence>
<dbReference type="PIRSF" id="PIRSF004810">
    <property type="entry name" value="ChrA"/>
    <property type="match status" value="1"/>
</dbReference>
<gene>
    <name evidence="8" type="primary">chrA_1</name>
    <name evidence="8" type="ORF">GCM10007874_24620</name>
</gene>
<keyword evidence="9" id="KW-1185">Reference proteome</keyword>
<evidence type="ECO:0000256" key="7">
    <source>
        <dbReference type="SAM" id="Phobius"/>
    </source>
</evidence>
<sequence>MTETSDTAHPRQSGHFLEILGVFLRLGLLSFGGPIAHLGYFNETLVKRRGWISQAGYTDLIALSQLLPGPSSSQVGFALGVLRGGGIAGGLAAWLGFTMPTVIFLLAFAHGAPAFQAPWQVGLLHGLKLVAVAVVAHAVWGMARTLAWDGRLIAITIAATAMALTLEGAWAQIGVIAMGALAGLALIKGGEGPDISHAILPISRGQGGTALVAFAVLFLGLPLLAAGTGSHVLDLITGFFRSGSLVFGGGHVVLPLLHDVVVAPGWVSVSDFVAGYGATQAMPGPVFSFAAFLGAVASPAPNGIVGGMIAVLALFLPGLLLIYGMLPFWNDMRRIGAVQAAMRGVNAAVIGLLAAAFYQPLWTSTITGVGDIVLALGGFSALVFCRAPPWLVVIALGAIGIARGVMA</sequence>
<feature type="transmembrane region" description="Helical" evidence="7">
    <location>
        <begin position="170"/>
        <end position="187"/>
    </location>
</feature>
<evidence type="ECO:0000313" key="9">
    <source>
        <dbReference type="Proteomes" id="UP001156882"/>
    </source>
</evidence>
<feature type="transmembrane region" description="Helical" evidence="7">
    <location>
        <begin position="390"/>
        <end position="406"/>
    </location>
</feature>
<organism evidence="8 9">
    <name type="scientific">Labrys miyagiensis</name>
    <dbReference type="NCBI Taxonomy" id="346912"/>
    <lineage>
        <taxon>Bacteria</taxon>
        <taxon>Pseudomonadati</taxon>
        <taxon>Pseudomonadota</taxon>
        <taxon>Alphaproteobacteria</taxon>
        <taxon>Hyphomicrobiales</taxon>
        <taxon>Xanthobacteraceae</taxon>
        <taxon>Labrys</taxon>
    </lineage>
</organism>
<evidence type="ECO:0000256" key="3">
    <source>
        <dbReference type="ARBA" id="ARBA00022475"/>
    </source>
</evidence>
<dbReference type="NCBIfam" id="TIGR00937">
    <property type="entry name" value="2A51"/>
    <property type="match status" value="1"/>
</dbReference>
<proteinExistence type="inferred from homology"/>
<evidence type="ECO:0000256" key="1">
    <source>
        <dbReference type="ARBA" id="ARBA00004651"/>
    </source>
</evidence>
<evidence type="ECO:0000313" key="8">
    <source>
        <dbReference type="EMBL" id="GLS19445.1"/>
    </source>
</evidence>
<comment type="caution">
    <text evidence="8">The sequence shown here is derived from an EMBL/GenBank/DDBJ whole genome shotgun (WGS) entry which is preliminary data.</text>
</comment>
<feature type="transmembrane region" description="Helical" evidence="7">
    <location>
        <begin position="281"/>
        <end position="298"/>
    </location>
</feature>